<dbReference type="GO" id="GO:0003700">
    <property type="term" value="F:DNA-binding transcription factor activity"/>
    <property type="evidence" value="ECO:0007669"/>
    <property type="project" value="TreeGrafter"/>
</dbReference>
<gene>
    <name evidence="2" type="ORF">DYS74_13370</name>
</gene>
<dbReference type="RefSeq" id="WP_121534189.1">
    <property type="nucleotide sequence ID" value="NZ_RCHI01000013.1"/>
</dbReference>
<dbReference type="Proteomes" id="UP000279673">
    <property type="component" value="Unassembled WGS sequence"/>
</dbReference>
<dbReference type="Pfam" id="PF02082">
    <property type="entry name" value="Rrf2"/>
    <property type="match status" value="1"/>
</dbReference>
<evidence type="ECO:0000313" key="3">
    <source>
        <dbReference type="Proteomes" id="UP000279673"/>
    </source>
</evidence>
<dbReference type="Gene3D" id="1.10.10.10">
    <property type="entry name" value="Winged helix-like DNA-binding domain superfamily/Winged helix DNA-binding domain"/>
    <property type="match status" value="1"/>
</dbReference>
<protein>
    <submittedName>
        <fullName evidence="2">Rrf2 family transcriptional regulator</fullName>
    </submittedName>
</protein>
<keyword evidence="1" id="KW-0238">DNA-binding</keyword>
<dbReference type="InterPro" id="IPR000944">
    <property type="entry name" value="Tscrpt_reg_Rrf2"/>
</dbReference>
<evidence type="ECO:0000313" key="2">
    <source>
        <dbReference type="EMBL" id="RLL63932.1"/>
    </source>
</evidence>
<organism evidence="2 3">
    <name type="scientific">Paenirhodobacter hankyongi</name>
    <dbReference type="NCBI Taxonomy" id="2294033"/>
    <lineage>
        <taxon>Bacteria</taxon>
        <taxon>Pseudomonadati</taxon>
        <taxon>Pseudomonadota</taxon>
        <taxon>Alphaproteobacteria</taxon>
        <taxon>Rhodobacterales</taxon>
        <taxon>Rhodobacter group</taxon>
        <taxon>Paenirhodobacter</taxon>
    </lineage>
</organism>
<reference evidence="2 3" key="1">
    <citation type="submission" date="2018-10" db="EMBL/GenBank/DDBJ databases">
        <title>Rhodobacter sp . BO-81.</title>
        <authorList>
            <person name="Im W.T."/>
        </authorList>
    </citation>
    <scope>NUCLEOTIDE SEQUENCE [LARGE SCALE GENOMIC DNA]</scope>
    <source>
        <strain evidence="2 3">BO-81</strain>
    </source>
</reference>
<dbReference type="AlphaFoldDB" id="A0A421BLW2"/>
<dbReference type="EMBL" id="RCHI01000013">
    <property type="protein sequence ID" value="RLL63932.1"/>
    <property type="molecule type" value="Genomic_DNA"/>
</dbReference>
<comment type="caution">
    <text evidence="2">The sequence shown here is derived from an EMBL/GenBank/DDBJ whole genome shotgun (WGS) entry which is preliminary data.</text>
</comment>
<dbReference type="NCBIfam" id="TIGR00738">
    <property type="entry name" value="rrf2_super"/>
    <property type="match status" value="1"/>
</dbReference>
<proteinExistence type="predicted"/>
<dbReference type="InterPro" id="IPR036390">
    <property type="entry name" value="WH_DNA-bd_sf"/>
</dbReference>
<dbReference type="PROSITE" id="PS51197">
    <property type="entry name" value="HTH_RRF2_2"/>
    <property type="match status" value="1"/>
</dbReference>
<name>A0A421BLW2_9RHOB</name>
<accession>A0A421BLW2</accession>
<dbReference type="SUPFAM" id="SSF46785">
    <property type="entry name" value="Winged helix' DNA-binding domain"/>
    <property type="match status" value="1"/>
</dbReference>
<sequence>MRLTTRTNLAMRTLMCCAVNPGRIVRKHEIAAACNASENHLAQVVNTLAQRGFIETQRGRSGGLRLARPMAEIGVGEVLRAFEATLPFAECFDAEANTCPLSEACLFRVALGKALEAFYASLDSCTLADLVADNAALDRLLSLPAERTISLCGRPQGQSPDQAVAGL</sequence>
<dbReference type="PANTHER" id="PTHR33221:SF4">
    <property type="entry name" value="HTH-TYPE TRANSCRIPTIONAL REPRESSOR NSRR"/>
    <property type="match status" value="1"/>
</dbReference>
<dbReference type="GO" id="GO:0003677">
    <property type="term" value="F:DNA binding"/>
    <property type="evidence" value="ECO:0007669"/>
    <property type="project" value="UniProtKB-KW"/>
</dbReference>
<dbReference type="GO" id="GO:0005829">
    <property type="term" value="C:cytosol"/>
    <property type="evidence" value="ECO:0007669"/>
    <property type="project" value="TreeGrafter"/>
</dbReference>
<keyword evidence="3" id="KW-1185">Reference proteome</keyword>
<dbReference type="InterPro" id="IPR036388">
    <property type="entry name" value="WH-like_DNA-bd_sf"/>
</dbReference>
<evidence type="ECO:0000256" key="1">
    <source>
        <dbReference type="ARBA" id="ARBA00023125"/>
    </source>
</evidence>
<dbReference type="PANTHER" id="PTHR33221">
    <property type="entry name" value="WINGED HELIX-TURN-HELIX TRANSCRIPTIONAL REGULATOR, RRF2 FAMILY"/>
    <property type="match status" value="1"/>
</dbReference>